<sequence length="327" mass="37797">EDKTLYSILFVNRLWYKCSAPILWREIEFYGSRKKPSIYWNKFEHVIHTQNSFYASRLIDFCISGCKISDRTLYQIRDQCPNLQYLIITRCYGFSSKTLGKIVNPSLIHLRLYENNRKYWHISDETISEIVAICPNLIHIYISYSKQITDISLIEIARKCQRIEYINIGGYKISDKSLKKIANSCPKLQYLHLPDCCCISDSGIIEIASSHSNLLSLSFEGRGLEGCEITNLSIKKIAESCPKLQYFNVSERDNITDKSICILLQLCPNLQELILEQCNITDATINAIINLRHNLQKLNIIYCDQVSRNAISSIKSFNPEIKLRSNK</sequence>
<protein>
    <submittedName>
        <fullName evidence="1">35130_t:CDS:1</fullName>
    </submittedName>
</protein>
<comment type="caution">
    <text evidence="1">The sequence shown here is derived from an EMBL/GenBank/DDBJ whole genome shotgun (WGS) entry which is preliminary data.</text>
</comment>
<organism evidence="1 2">
    <name type="scientific">Racocetra persica</name>
    <dbReference type="NCBI Taxonomy" id="160502"/>
    <lineage>
        <taxon>Eukaryota</taxon>
        <taxon>Fungi</taxon>
        <taxon>Fungi incertae sedis</taxon>
        <taxon>Mucoromycota</taxon>
        <taxon>Glomeromycotina</taxon>
        <taxon>Glomeromycetes</taxon>
        <taxon>Diversisporales</taxon>
        <taxon>Gigasporaceae</taxon>
        <taxon>Racocetra</taxon>
    </lineage>
</organism>
<gene>
    <name evidence="1" type="ORF">RPERSI_LOCUS11264</name>
</gene>
<feature type="non-terminal residue" evidence="1">
    <location>
        <position position="1"/>
    </location>
</feature>
<accession>A0ACA9PS25</accession>
<name>A0ACA9PS25_9GLOM</name>
<dbReference type="Proteomes" id="UP000789920">
    <property type="component" value="Unassembled WGS sequence"/>
</dbReference>
<reference evidence="1" key="1">
    <citation type="submission" date="2021-06" db="EMBL/GenBank/DDBJ databases">
        <authorList>
            <person name="Kallberg Y."/>
            <person name="Tangrot J."/>
            <person name="Rosling A."/>
        </authorList>
    </citation>
    <scope>NUCLEOTIDE SEQUENCE</scope>
    <source>
        <strain evidence="1">MA461A</strain>
    </source>
</reference>
<keyword evidence="2" id="KW-1185">Reference proteome</keyword>
<evidence type="ECO:0000313" key="1">
    <source>
        <dbReference type="EMBL" id="CAG8720556.1"/>
    </source>
</evidence>
<proteinExistence type="predicted"/>
<evidence type="ECO:0000313" key="2">
    <source>
        <dbReference type="Proteomes" id="UP000789920"/>
    </source>
</evidence>
<dbReference type="EMBL" id="CAJVQC010023019">
    <property type="protein sequence ID" value="CAG8720556.1"/>
    <property type="molecule type" value="Genomic_DNA"/>
</dbReference>